<dbReference type="Proteomes" id="UP000191024">
    <property type="component" value="Chromosome F"/>
</dbReference>
<evidence type="ECO:0000256" key="1">
    <source>
        <dbReference type="ARBA" id="ARBA00004128"/>
    </source>
</evidence>
<dbReference type="InterPro" id="IPR013057">
    <property type="entry name" value="AA_transpt_TM"/>
</dbReference>
<keyword evidence="5 8" id="KW-1133">Transmembrane helix</keyword>
<feature type="transmembrane region" description="Helical" evidence="8">
    <location>
        <begin position="488"/>
        <end position="507"/>
    </location>
</feature>
<dbReference type="PANTHER" id="PTHR22950">
    <property type="entry name" value="AMINO ACID TRANSPORTER"/>
    <property type="match status" value="1"/>
</dbReference>
<keyword evidence="11" id="KW-1185">Reference proteome</keyword>
<sequence length="621" mass="68399">MGVKKTSSTASDRHPGSSDTSRRGSTAIANIPPRNVPAQQQQQQQPADVVSRHLVQPSDVPSEEAFNSLQLQGGDITREVYKWQDQQQQPDVPSNAPPSSQAPSVSGGLPDWASLNESGRPKRSHSFSGSVISHGSIISPEMSAEQMRAPQGFRRSFLVNKSLQQNGDVPNFTARNFYEFLTLYGHFAGEDLSDDEDDDTVNFDEEHAALLPRREARKARKAHKQQHKSSTGKAVLLLLKSFIGTGVLFLPRAFQNGGWVFSTLCMLLCGIVSFYCFILLINAKQKLAVKGYGDLGAALYGRHMRSAILTSIVLSQIGFAAAYVVFTATNLQVFFANVFGFQASLTSWLVMQLIIFMPLSLTRNISKLSGTALIADLFILLGLLYVYYCSGSYVVHHGVASDTMTLFNKKDWTLFIGTAIFTFEGVGLLIPIQESMKEPEKFNKCLFGVMATAAFVFISSGLLSYAAFGDKVETVILLNFPQDSVLTAGVQLLYALAILLSTPLQLFPAIRILETWIFPANASGKHNPRVKWSKNYFRIGVVLINLVISWLGARDLDKFVSIVGSFACVPLIYVYPPLLHYKAFRNGGAPRWSLILDQVIGVVGFVIMVYTSFQAAMLWLS</sequence>
<evidence type="ECO:0000256" key="2">
    <source>
        <dbReference type="ARBA" id="ARBA00008066"/>
    </source>
</evidence>
<feature type="transmembrane region" description="Helical" evidence="8">
    <location>
        <begin position="559"/>
        <end position="578"/>
    </location>
</feature>
<comment type="similarity">
    <text evidence="2">Belongs to the amino acid/polyamine transporter 2 family.</text>
</comment>
<keyword evidence="4 8" id="KW-0812">Transmembrane</keyword>
<accession>A0A1G4K2N1</accession>
<evidence type="ECO:0000313" key="10">
    <source>
        <dbReference type="EMBL" id="SCU97873.1"/>
    </source>
</evidence>
<dbReference type="AlphaFoldDB" id="A0A1G4K2N1"/>
<dbReference type="PANTHER" id="PTHR22950:SF530">
    <property type="entry name" value="VACUOLAR AMINO ACID TRANSPORTER 3"/>
    <property type="match status" value="1"/>
</dbReference>
<feature type="transmembrane region" description="Helical" evidence="8">
    <location>
        <begin position="412"/>
        <end position="433"/>
    </location>
</feature>
<evidence type="ECO:0000256" key="6">
    <source>
        <dbReference type="ARBA" id="ARBA00023136"/>
    </source>
</evidence>
<evidence type="ECO:0000259" key="9">
    <source>
        <dbReference type="Pfam" id="PF01490"/>
    </source>
</evidence>
<keyword evidence="3" id="KW-0926">Vacuole</keyword>
<evidence type="ECO:0000256" key="3">
    <source>
        <dbReference type="ARBA" id="ARBA00022554"/>
    </source>
</evidence>
<feature type="region of interest" description="Disordered" evidence="7">
    <location>
        <begin position="1"/>
        <end position="66"/>
    </location>
</feature>
<feature type="transmembrane region" description="Helical" evidence="8">
    <location>
        <begin position="445"/>
        <end position="468"/>
    </location>
</feature>
<reference evidence="11" key="1">
    <citation type="submission" date="2016-03" db="EMBL/GenBank/DDBJ databases">
        <authorList>
            <person name="Devillers H."/>
        </authorList>
    </citation>
    <scope>NUCLEOTIDE SEQUENCE [LARGE SCALE GENOMIC DNA]</scope>
</reference>
<feature type="transmembrane region" description="Helical" evidence="8">
    <location>
        <begin position="334"/>
        <end position="356"/>
    </location>
</feature>
<gene>
    <name evidence="10" type="ORF">LAMI_0F11870G</name>
</gene>
<evidence type="ECO:0000256" key="8">
    <source>
        <dbReference type="SAM" id="Phobius"/>
    </source>
</evidence>
<keyword evidence="6 8" id="KW-0472">Membrane</keyword>
<dbReference type="GO" id="GO:0005774">
    <property type="term" value="C:vacuolar membrane"/>
    <property type="evidence" value="ECO:0007669"/>
    <property type="project" value="UniProtKB-SubCell"/>
</dbReference>
<protein>
    <submittedName>
        <fullName evidence="10">LAMI_0F11870g1_1</fullName>
    </submittedName>
</protein>
<feature type="transmembrane region" description="Helical" evidence="8">
    <location>
        <begin position="535"/>
        <end position="553"/>
    </location>
</feature>
<organism evidence="10 11">
    <name type="scientific">Lachancea mirantina</name>
    <dbReference type="NCBI Taxonomy" id="1230905"/>
    <lineage>
        <taxon>Eukaryota</taxon>
        <taxon>Fungi</taxon>
        <taxon>Dikarya</taxon>
        <taxon>Ascomycota</taxon>
        <taxon>Saccharomycotina</taxon>
        <taxon>Saccharomycetes</taxon>
        <taxon>Saccharomycetales</taxon>
        <taxon>Saccharomycetaceae</taxon>
        <taxon>Lachancea</taxon>
    </lineage>
</organism>
<name>A0A1G4K2N1_9SACH</name>
<dbReference type="STRING" id="1230905.A0A1G4K2N1"/>
<dbReference type="EMBL" id="LT598467">
    <property type="protein sequence ID" value="SCU97873.1"/>
    <property type="molecule type" value="Genomic_DNA"/>
</dbReference>
<feature type="domain" description="Amino acid transporter transmembrane" evidence="9">
    <location>
        <begin position="227"/>
        <end position="614"/>
    </location>
</feature>
<feature type="compositionally biased region" description="Low complexity" evidence="7">
    <location>
        <begin position="92"/>
        <end position="106"/>
    </location>
</feature>
<dbReference type="OrthoDB" id="1684102at2759"/>
<feature type="transmembrane region" description="Helical" evidence="8">
    <location>
        <begin position="599"/>
        <end position="620"/>
    </location>
</feature>
<feature type="transmembrane region" description="Helical" evidence="8">
    <location>
        <begin position="368"/>
        <end position="388"/>
    </location>
</feature>
<dbReference type="GO" id="GO:0005302">
    <property type="term" value="F:L-tyrosine transmembrane transporter activity"/>
    <property type="evidence" value="ECO:0007669"/>
    <property type="project" value="TreeGrafter"/>
</dbReference>
<feature type="compositionally biased region" description="Basic and acidic residues" evidence="7">
    <location>
        <begin position="11"/>
        <end position="22"/>
    </location>
</feature>
<evidence type="ECO:0000256" key="5">
    <source>
        <dbReference type="ARBA" id="ARBA00022989"/>
    </source>
</evidence>
<evidence type="ECO:0000313" key="11">
    <source>
        <dbReference type="Proteomes" id="UP000191024"/>
    </source>
</evidence>
<feature type="transmembrane region" description="Helical" evidence="8">
    <location>
        <begin position="234"/>
        <end position="254"/>
    </location>
</feature>
<feature type="transmembrane region" description="Helical" evidence="8">
    <location>
        <begin position="307"/>
        <end position="328"/>
    </location>
</feature>
<dbReference type="Pfam" id="PF01490">
    <property type="entry name" value="Aa_trans"/>
    <property type="match status" value="1"/>
</dbReference>
<comment type="subcellular location">
    <subcellularLocation>
        <location evidence="1">Vacuole membrane</location>
        <topology evidence="1">Multi-pass membrane protein</topology>
    </subcellularLocation>
</comment>
<proteinExistence type="inferred from homology"/>
<feature type="compositionally biased region" description="Polar residues" evidence="7">
    <location>
        <begin position="1"/>
        <end position="10"/>
    </location>
</feature>
<feature type="region of interest" description="Disordered" evidence="7">
    <location>
        <begin position="84"/>
        <end position="131"/>
    </location>
</feature>
<evidence type="ECO:0000256" key="7">
    <source>
        <dbReference type="SAM" id="MobiDB-lite"/>
    </source>
</evidence>
<feature type="transmembrane region" description="Helical" evidence="8">
    <location>
        <begin position="260"/>
        <end position="281"/>
    </location>
</feature>
<evidence type="ECO:0000256" key="4">
    <source>
        <dbReference type="ARBA" id="ARBA00022692"/>
    </source>
</evidence>